<dbReference type="OMA" id="WAPFRCT"/>
<dbReference type="AlphaFoldDB" id="W5JNV1"/>
<evidence type="ECO:0000256" key="1">
    <source>
        <dbReference type="SAM" id="MobiDB-lite"/>
    </source>
</evidence>
<keyword evidence="4" id="KW-1185">Reference proteome</keyword>
<evidence type="ECO:0000313" key="2">
    <source>
        <dbReference type="EMBL" id="ETN64575.1"/>
    </source>
</evidence>
<evidence type="ECO:0000313" key="3">
    <source>
        <dbReference type="EnsemblMetazoa" id="ADAC003678-PA"/>
    </source>
</evidence>
<dbReference type="VEuPathDB" id="VectorBase:ADAR2_003795"/>
<dbReference type="EnsemblMetazoa" id="ADAC003678-RA">
    <property type="protein sequence ID" value="ADAC003678-PA"/>
    <property type="gene ID" value="ADAC003678"/>
</dbReference>
<dbReference type="EMBL" id="ADMH02000957">
    <property type="protein sequence ID" value="ETN64575.1"/>
    <property type="molecule type" value="Genomic_DNA"/>
</dbReference>
<dbReference type="STRING" id="43151.W5JNV1"/>
<accession>W5JNV1</accession>
<protein>
    <submittedName>
        <fullName evidence="2 3">Uncharacterized protein</fullName>
    </submittedName>
</protein>
<gene>
    <name evidence="2" type="ORF">AND_003678</name>
</gene>
<dbReference type="VEuPathDB" id="VectorBase:ADAC003678"/>
<sequence>MAYYNQNYNYPKNWNCNGLGWINPAAFAQSPPANQWPTVPSPGSSGYSSLSRDGSSISGQSLSYGFSPGVMPPLPASPYGSGYPAAGGANLPYPTMGFAAFGGGGGPSSSDFGIPNLPPAVPQSLLQGGGPAEPDSTCQEIPFQSISVPIAEGMFSPLETVGLNRRSAVITMDELKGLLGGAGRQLFDAAGQAITSAATEYIGSVINEMFVKKETDTKRFLPSIKNMKVTKMAGIVVDCSSSGMMITP</sequence>
<reference evidence="2" key="3">
    <citation type="journal article" date="2013" name="Nucleic Acids Res.">
        <title>The genome of Anopheles darlingi, the main neotropical malaria vector.</title>
        <authorList>
            <person name="Marinotti O."/>
            <person name="Cerqueira G.C."/>
            <person name="de Almeida L.G."/>
            <person name="Ferro M.I."/>
            <person name="Loreto E.L."/>
            <person name="Zaha A."/>
            <person name="Teixeira S.M."/>
            <person name="Wespiser A.R."/>
            <person name="Almeida E Silva A."/>
            <person name="Schlindwein A.D."/>
            <person name="Pacheco A.C."/>
            <person name="Silva A.L."/>
            <person name="Graveley B.R."/>
            <person name="Walenz B.P."/>
            <person name="Lima Bde A."/>
            <person name="Ribeiro C.A."/>
            <person name="Nunes-Silva C.G."/>
            <person name="de Carvalho C.R."/>
            <person name="Soares C.M."/>
            <person name="de Menezes C.B."/>
            <person name="Matiolli C."/>
            <person name="Caffrey D."/>
            <person name="Araujo D.A."/>
            <person name="de Oliveira D.M."/>
            <person name="Golenbock D."/>
            <person name="Grisard E.C."/>
            <person name="Fantinatti-Garboggini F."/>
            <person name="de Carvalho F.M."/>
            <person name="Barcellos F.G."/>
            <person name="Prosdocimi F."/>
            <person name="May G."/>
            <person name="Azevedo Junior G.M."/>
            <person name="Guimaraes G.M."/>
            <person name="Goldman G.H."/>
            <person name="Padilha I.Q."/>
            <person name="Batista Jda S."/>
            <person name="Ferro J.A."/>
            <person name="Ribeiro J.M."/>
            <person name="Fietto J.L."/>
            <person name="Dabbas K.M."/>
            <person name="Cerdeira L."/>
            <person name="Agnez-Lima L.F."/>
            <person name="Brocchi M."/>
            <person name="de Carvalho M.O."/>
            <person name="Teixeira Mde M."/>
            <person name="Diniz Maia Mde M."/>
            <person name="Goldman M.H."/>
            <person name="Cruz Schneider M.P."/>
            <person name="Felipe M.S."/>
            <person name="Hungria M."/>
            <person name="Nicolas M.F."/>
            <person name="Pereira M."/>
            <person name="Montes M.A."/>
            <person name="Cantao M.E."/>
            <person name="Vincentz M."/>
            <person name="Rafael M.S."/>
            <person name="Silverman N."/>
            <person name="Stoco P.H."/>
            <person name="Souza R.C."/>
            <person name="Vicentini R."/>
            <person name="Gazzinelli R.T."/>
            <person name="Neves Rde O."/>
            <person name="Silva R."/>
            <person name="Astolfi-Filho S."/>
            <person name="Maciel T.E."/>
            <person name="Urmenyi T.P."/>
            <person name="Tadei W.P."/>
            <person name="Camargo E.P."/>
            <person name="de Vasconcelos A.T."/>
        </authorList>
    </citation>
    <scope>NUCLEOTIDE SEQUENCE</scope>
</reference>
<dbReference type="Proteomes" id="UP000000673">
    <property type="component" value="Unassembled WGS sequence"/>
</dbReference>
<feature type="region of interest" description="Disordered" evidence="1">
    <location>
        <begin position="33"/>
        <end position="54"/>
    </location>
</feature>
<organism evidence="2">
    <name type="scientific">Anopheles darlingi</name>
    <name type="common">Mosquito</name>
    <dbReference type="NCBI Taxonomy" id="43151"/>
    <lineage>
        <taxon>Eukaryota</taxon>
        <taxon>Metazoa</taxon>
        <taxon>Ecdysozoa</taxon>
        <taxon>Arthropoda</taxon>
        <taxon>Hexapoda</taxon>
        <taxon>Insecta</taxon>
        <taxon>Pterygota</taxon>
        <taxon>Neoptera</taxon>
        <taxon>Endopterygota</taxon>
        <taxon>Diptera</taxon>
        <taxon>Nematocera</taxon>
        <taxon>Culicoidea</taxon>
        <taxon>Culicidae</taxon>
        <taxon>Anophelinae</taxon>
        <taxon>Anopheles</taxon>
    </lineage>
</organism>
<feature type="compositionally biased region" description="Low complexity" evidence="1">
    <location>
        <begin position="41"/>
        <end position="54"/>
    </location>
</feature>
<reference evidence="3" key="4">
    <citation type="submission" date="2015-06" db="UniProtKB">
        <authorList>
            <consortium name="EnsemblMetazoa"/>
        </authorList>
    </citation>
    <scope>IDENTIFICATION</scope>
</reference>
<reference evidence="2" key="2">
    <citation type="submission" date="2010-05" db="EMBL/GenBank/DDBJ databases">
        <authorList>
            <person name="Almeida L.G."/>
            <person name="Nicolas M.F."/>
            <person name="Souza R.C."/>
            <person name="Vasconcelos A.T.R."/>
        </authorList>
    </citation>
    <scope>NUCLEOTIDE SEQUENCE</scope>
</reference>
<dbReference type="eggNOG" id="KOG0045">
    <property type="taxonomic scope" value="Eukaryota"/>
</dbReference>
<reference evidence="2 4" key="1">
    <citation type="journal article" date="2010" name="BMC Genomics">
        <title>Combination of measures distinguishes pre-miRNAs from other stem-loops in the genome of the newly sequenced Anopheles darlingi.</title>
        <authorList>
            <person name="Mendes N.D."/>
            <person name="Freitas A.T."/>
            <person name="Vasconcelos A.T."/>
            <person name="Sagot M.F."/>
        </authorList>
    </citation>
    <scope>NUCLEOTIDE SEQUENCE</scope>
</reference>
<name>W5JNV1_ANODA</name>
<dbReference type="HOGENOM" id="CLU_1130047_0_0_1"/>
<proteinExistence type="predicted"/>
<evidence type="ECO:0000313" key="4">
    <source>
        <dbReference type="Proteomes" id="UP000000673"/>
    </source>
</evidence>